<reference evidence="16" key="1">
    <citation type="journal article" date="2019" name="Int. J. Syst. Evol. Microbiol.">
        <title>The Global Catalogue of Microorganisms (GCM) 10K type strain sequencing project: providing services to taxonomists for standard genome sequencing and annotation.</title>
        <authorList>
            <consortium name="The Broad Institute Genomics Platform"/>
            <consortium name="The Broad Institute Genome Sequencing Center for Infectious Disease"/>
            <person name="Wu L."/>
            <person name="Ma J."/>
        </authorList>
    </citation>
    <scope>NUCLEOTIDE SEQUENCE [LARGE SCALE GENOMIC DNA]</scope>
    <source>
        <strain evidence="16">JCM 31920</strain>
    </source>
</reference>
<dbReference type="GO" id="GO:0004386">
    <property type="term" value="F:helicase activity"/>
    <property type="evidence" value="ECO:0007669"/>
    <property type="project" value="UniProtKB-KW"/>
</dbReference>
<dbReference type="PANTHER" id="PTHR13710">
    <property type="entry name" value="DNA HELICASE RECQ FAMILY MEMBER"/>
    <property type="match status" value="1"/>
</dbReference>
<dbReference type="EC" id="5.6.2.4" evidence="10"/>
<comment type="catalytic activity">
    <reaction evidence="9">
        <text>Couples ATP hydrolysis with the unwinding of duplex DNA by translocating in the 3'-5' direction.</text>
        <dbReference type="EC" id="5.6.2.4"/>
    </reaction>
</comment>
<dbReference type="Gene3D" id="1.10.10.10">
    <property type="entry name" value="Winged helix-like DNA-binding domain superfamily/Winged helix DNA-binding domain"/>
    <property type="match status" value="1"/>
</dbReference>
<keyword evidence="4" id="KW-0378">Hydrolase</keyword>
<evidence type="ECO:0000256" key="11">
    <source>
        <dbReference type="ARBA" id="ARBA00044535"/>
    </source>
</evidence>
<evidence type="ECO:0000256" key="10">
    <source>
        <dbReference type="ARBA" id="ARBA00034808"/>
    </source>
</evidence>
<keyword evidence="5 15" id="KW-0347">Helicase</keyword>
<evidence type="ECO:0000256" key="1">
    <source>
        <dbReference type="ARBA" id="ARBA00005446"/>
    </source>
</evidence>
<comment type="similarity">
    <text evidence="1">Belongs to the helicase family. RecQ subfamily.</text>
</comment>
<dbReference type="Pfam" id="PF16124">
    <property type="entry name" value="RecQ_Zn_bind"/>
    <property type="match status" value="1"/>
</dbReference>
<dbReference type="Proteomes" id="UP001501508">
    <property type="component" value="Unassembled WGS sequence"/>
</dbReference>
<dbReference type="Pfam" id="PF00271">
    <property type="entry name" value="Helicase_C"/>
    <property type="match status" value="1"/>
</dbReference>
<protein>
    <recommendedName>
        <fullName evidence="11">ATP-dependent DNA helicase RecQ</fullName>
        <ecNumber evidence="10">5.6.2.4</ecNumber>
    </recommendedName>
    <alternativeName>
        <fullName evidence="12">DNA 3'-5' helicase RecQ</fullName>
    </alternativeName>
</protein>
<dbReference type="InterPro" id="IPR001650">
    <property type="entry name" value="Helicase_C-like"/>
</dbReference>
<proteinExistence type="inferred from homology"/>
<evidence type="ECO:0000259" key="14">
    <source>
        <dbReference type="PROSITE" id="PS51194"/>
    </source>
</evidence>
<dbReference type="SMART" id="SM00490">
    <property type="entry name" value="HELICc"/>
    <property type="match status" value="1"/>
</dbReference>
<dbReference type="CDD" id="cd18794">
    <property type="entry name" value="SF2_C_RecQ"/>
    <property type="match status" value="1"/>
</dbReference>
<evidence type="ECO:0000256" key="2">
    <source>
        <dbReference type="ARBA" id="ARBA00022723"/>
    </source>
</evidence>
<dbReference type="NCBIfam" id="TIGR00614">
    <property type="entry name" value="recQ_fam"/>
    <property type="match status" value="1"/>
</dbReference>
<evidence type="ECO:0000256" key="8">
    <source>
        <dbReference type="ARBA" id="ARBA00023235"/>
    </source>
</evidence>
<sequence length="639" mass="72266">MAGIHEILQQYWGYTAFRPGQEEPIRSALAGNDTLLLLPTGGGKSICFQVPALASGKLCIVVTPLIALMKDQVDQLKKRGIRAAALHSALTHREIDVVLDNCIYGQVSFLYVSPERLGTELMRERTKKMKIGLLAIDEAHCISQWGYDFRPSYLKIPEFRSLIPDVPVMAVTASATREVQADILEKLGIPQANVFRRTFARPNLSYSVFKTESKEAQLLKLLSGVAGSAIVYVRTRKRTGLIAAWLTKQGIAAAAYHAGLSPTDRAGRQQAWISGQVRVMVATNAFGMGIDKANVRVVAHWDLPESLEAYYQEAGRAGRDGLKAFAVALYYEDDLTRLQASVQQKYPETDFVKRIYQALANYFRIPIGGGNLESFGFELDRFCTTYNLPRTETFHAVRFLEQEGFLALNEAFNDSSRAILLVDKTGLYEFQLKNYHYDTFIKRLMRFYGGEIFTQYVNLSEEALARSLKCPVADVYKGLEFLSSRNIIDYRMKQEMPRIQLLTPRYEADRLPIQAYAVKKRQEKDTAKIDAVVDYARHPAQCRSIMLLQYFDEQDVSYCGICDHCIQRKKNGPDHSRPQIAAAIREHLLKHSKASPNELRLLFPETELSDFSAALHLLVEKETLIYDHTGYLQLNVSNQ</sequence>
<dbReference type="PROSITE" id="PS51194">
    <property type="entry name" value="HELICASE_CTER"/>
    <property type="match status" value="1"/>
</dbReference>
<evidence type="ECO:0000313" key="15">
    <source>
        <dbReference type="EMBL" id="GAA4445888.1"/>
    </source>
</evidence>
<evidence type="ECO:0000256" key="4">
    <source>
        <dbReference type="ARBA" id="ARBA00022801"/>
    </source>
</evidence>
<dbReference type="PROSITE" id="PS51192">
    <property type="entry name" value="HELICASE_ATP_BIND_1"/>
    <property type="match status" value="1"/>
</dbReference>
<evidence type="ECO:0000256" key="6">
    <source>
        <dbReference type="ARBA" id="ARBA00022840"/>
    </source>
</evidence>
<dbReference type="EMBL" id="BAABEY010000036">
    <property type="protein sequence ID" value="GAA4445888.1"/>
    <property type="molecule type" value="Genomic_DNA"/>
</dbReference>
<comment type="caution">
    <text evidence="15">The sequence shown here is derived from an EMBL/GenBank/DDBJ whole genome shotgun (WGS) entry which is preliminary data.</text>
</comment>
<dbReference type="InterPro" id="IPR014001">
    <property type="entry name" value="Helicase_ATP-bd"/>
</dbReference>
<keyword evidence="8" id="KW-0413">Isomerase</keyword>
<keyword evidence="3" id="KW-0547">Nucleotide-binding</keyword>
<evidence type="ECO:0000259" key="13">
    <source>
        <dbReference type="PROSITE" id="PS51192"/>
    </source>
</evidence>
<dbReference type="Pfam" id="PF00270">
    <property type="entry name" value="DEAD"/>
    <property type="match status" value="1"/>
</dbReference>
<keyword evidence="6" id="KW-0067">ATP-binding</keyword>
<dbReference type="InterPro" id="IPR032284">
    <property type="entry name" value="RecQ_Zn-bd"/>
</dbReference>
<dbReference type="CDD" id="cd17920">
    <property type="entry name" value="DEXHc_RecQ"/>
    <property type="match status" value="1"/>
</dbReference>
<dbReference type="RefSeq" id="WP_345032149.1">
    <property type="nucleotide sequence ID" value="NZ_BAABEY010000036.1"/>
</dbReference>
<keyword evidence="2" id="KW-0479">Metal-binding</keyword>
<accession>A0ABP8M7I2</accession>
<keyword evidence="16" id="KW-1185">Reference proteome</keyword>
<name>A0ABP8M7I2_9BACT</name>
<dbReference type="InterPro" id="IPR011545">
    <property type="entry name" value="DEAD/DEAH_box_helicase_dom"/>
</dbReference>
<evidence type="ECO:0000313" key="16">
    <source>
        <dbReference type="Proteomes" id="UP001501508"/>
    </source>
</evidence>
<evidence type="ECO:0000256" key="3">
    <source>
        <dbReference type="ARBA" id="ARBA00022741"/>
    </source>
</evidence>
<dbReference type="SUPFAM" id="SSF52540">
    <property type="entry name" value="P-loop containing nucleoside triphosphate hydrolases"/>
    <property type="match status" value="1"/>
</dbReference>
<dbReference type="InterPro" id="IPR004589">
    <property type="entry name" value="DNA_helicase_ATP-dep_RecQ"/>
</dbReference>
<feature type="domain" description="Helicase ATP-binding" evidence="13">
    <location>
        <begin position="25"/>
        <end position="193"/>
    </location>
</feature>
<dbReference type="InterPro" id="IPR027417">
    <property type="entry name" value="P-loop_NTPase"/>
</dbReference>
<gene>
    <name evidence="15" type="ORF">GCM10023091_38080</name>
</gene>
<dbReference type="PANTHER" id="PTHR13710:SF105">
    <property type="entry name" value="ATP-DEPENDENT DNA HELICASE Q1"/>
    <property type="match status" value="1"/>
</dbReference>
<feature type="domain" description="Helicase C-terminal" evidence="14">
    <location>
        <begin position="217"/>
        <end position="363"/>
    </location>
</feature>
<keyword evidence="7" id="KW-0238">DNA-binding</keyword>
<evidence type="ECO:0000256" key="5">
    <source>
        <dbReference type="ARBA" id="ARBA00022806"/>
    </source>
</evidence>
<evidence type="ECO:0000256" key="7">
    <source>
        <dbReference type="ARBA" id="ARBA00023125"/>
    </source>
</evidence>
<evidence type="ECO:0000256" key="9">
    <source>
        <dbReference type="ARBA" id="ARBA00034617"/>
    </source>
</evidence>
<dbReference type="SMART" id="SM00487">
    <property type="entry name" value="DEXDc"/>
    <property type="match status" value="1"/>
</dbReference>
<dbReference type="InterPro" id="IPR036388">
    <property type="entry name" value="WH-like_DNA-bd_sf"/>
</dbReference>
<dbReference type="Gene3D" id="3.40.50.300">
    <property type="entry name" value="P-loop containing nucleotide triphosphate hydrolases"/>
    <property type="match status" value="2"/>
</dbReference>
<organism evidence="15 16">
    <name type="scientific">Ravibacter arvi</name>
    <dbReference type="NCBI Taxonomy" id="2051041"/>
    <lineage>
        <taxon>Bacteria</taxon>
        <taxon>Pseudomonadati</taxon>
        <taxon>Bacteroidota</taxon>
        <taxon>Cytophagia</taxon>
        <taxon>Cytophagales</taxon>
        <taxon>Spirosomataceae</taxon>
        <taxon>Ravibacter</taxon>
    </lineage>
</organism>
<evidence type="ECO:0000256" key="12">
    <source>
        <dbReference type="ARBA" id="ARBA00044550"/>
    </source>
</evidence>